<sequence>MERAGGRKRRYPVAKIKGGWTAEEDEALKQLVELHGQGAWSAIARALNALMCKPEHAGRIGKQCRERWNHHLQPGIRTGAWDDEEEAHLVAAHRQYGNKWSDIARAMVGRSENAIKNHWNATLRRKDAKACGPPSPLKAYMQEIGLLPGGLPFSMHHQAWCGGWDSGFTVAAAAAAGGLQMSPAVTAETGAVMAGVCALGAELLRQASAGSDEEGEEESSGAQEQGEGSGQDSGGLEDSAHEDSREHPLRAAKRRAIAAAAAATAGELAGDKGTGPAKQAQSDCTADSHHSHNLLAVGHDNIATSIWQASHAAAAAAPLPSGAQSVFAASSMDQPGVLCQPGLLSLPGSGAAGGVQMVMGLPISLPTRSLACHQQLLQGTGRSCSASPEHSATTATHTPWLLMPGAALLQQHGMAHSQMHGFYAGPAVGGAGGDGRLRDEVAAAEIMLALKG</sequence>
<evidence type="ECO:0000313" key="4">
    <source>
        <dbReference type="EMBL" id="CAD8681853.1"/>
    </source>
</evidence>
<dbReference type="PANTHER" id="PTHR45614:SF232">
    <property type="entry name" value="TRANSCRIPTION FACTOR MYB3R-2"/>
    <property type="match status" value="1"/>
</dbReference>
<dbReference type="Pfam" id="PF13921">
    <property type="entry name" value="Myb_DNA-bind_6"/>
    <property type="match status" value="1"/>
</dbReference>
<feature type="region of interest" description="Disordered" evidence="1">
    <location>
        <begin position="267"/>
        <end position="286"/>
    </location>
</feature>
<reference evidence="4" key="1">
    <citation type="submission" date="2021-01" db="EMBL/GenBank/DDBJ databases">
        <authorList>
            <person name="Corre E."/>
            <person name="Pelletier E."/>
            <person name="Niang G."/>
            <person name="Scheremetjew M."/>
            <person name="Finn R."/>
            <person name="Kale V."/>
            <person name="Holt S."/>
            <person name="Cochrane G."/>
            <person name="Meng A."/>
            <person name="Brown T."/>
            <person name="Cohen L."/>
        </authorList>
    </citation>
    <scope>NUCLEOTIDE SEQUENCE</scope>
    <source>
        <strain evidence="4">SAG 11-49</strain>
    </source>
</reference>
<dbReference type="GO" id="GO:0005634">
    <property type="term" value="C:nucleus"/>
    <property type="evidence" value="ECO:0007669"/>
    <property type="project" value="TreeGrafter"/>
</dbReference>
<dbReference type="GO" id="GO:0000978">
    <property type="term" value="F:RNA polymerase II cis-regulatory region sequence-specific DNA binding"/>
    <property type="evidence" value="ECO:0007669"/>
    <property type="project" value="TreeGrafter"/>
</dbReference>
<feature type="domain" description="HTH myb-type" evidence="3">
    <location>
        <begin position="73"/>
        <end position="127"/>
    </location>
</feature>
<dbReference type="InterPro" id="IPR050560">
    <property type="entry name" value="MYB_TF"/>
</dbReference>
<protein>
    <submittedName>
        <fullName evidence="4">Uncharacterized protein</fullName>
    </submittedName>
</protein>
<dbReference type="PROSITE" id="PS50090">
    <property type="entry name" value="MYB_LIKE"/>
    <property type="match status" value="2"/>
</dbReference>
<dbReference type="GO" id="GO:0000981">
    <property type="term" value="F:DNA-binding transcription factor activity, RNA polymerase II-specific"/>
    <property type="evidence" value="ECO:0007669"/>
    <property type="project" value="TreeGrafter"/>
</dbReference>
<organism evidence="4">
    <name type="scientific">Chlamydomonas leiostraca</name>
    <dbReference type="NCBI Taxonomy" id="1034604"/>
    <lineage>
        <taxon>Eukaryota</taxon>
        <taxon>Viridiplantae</taxon>
        <taxon>Chlorophyta</taxon>
        <taxon>core chlorophytes</taxon>
        <taxon>Chlorophyceae</taxon>
        <taxon>CS clade</taxon>
        <taxon>Chlamydomonadales</taxon>
        <taxon>Chlamydomonadaceae</taxon>
        <taxon>Chlamydomonas</taxon>
    </lineage>
</organism>
<dbReference type="PANTHER" id="PTHR45614">
    <property type="entry name" value="MYB PROTEIN-RELATED"/>
    <property type="match status" value="1"/>
</dbReference>
<dbReference type="InterPro" id="IPR017930">
    <property type="entry name" value="Myb_dom"/>
</dbReference>
<dbReference type="SUPFAM" id="SSF46689">
    <property type="entry name" value="Homeodomain-like"/>
    <property type="match status" value="1"/>
</dbReference>
<feature type="region of interest" description="Disordered" evidence="1">
    <location>
        <begin position="207"/>
        <end position="256"/>
    </location>
</feature>
<dbReference type="CDD" id="cd00167">
    <property type="entry name" value="SANT"/>
    <property type="match status" value="2"/>
</dbReference>
<dbReference type="InterPro" id="IPR001005">
    <property type="entry name" value="SANT/Myb"/>
</dbReference>
<feature type="compositionally biased region" description="Basic and acidic residues" evidence="1">
    <location>
        <begin position="238"/>
        <end position="249"/>
    </location>
</feature>
<feature type="domain" description="Myb-like" evidence="2">
    <location>
        <begin position="17"/>
        <end position="72"/>
    </location>
</feature>
<evidence type="ECO:0000259" key="3">
    <source>
        <dbReference type="PROSITE" id="PS51294"/>
    </source>
</evidence>
<dbReference type="PROSITE" id="PS51294">
    <property type="entry name" value="HTH_MYB"/>
    <property type="match status" value="2"/>
</dbReference>
<dbReference type="AlphaFoldDB" id="A0A7S0RNK2"/>
<evidence type="ECO:0000259" key="2">
    <source>
        <dbReference type="PROSITE" id="PS50090"/>
    </source>
</evidence>
<dbReference type="EMBL" id="HBFB01018445">
    <property type="protein sequence ID" value="CAD8681853.1"/>
    <property type="molecule type" value="Transcribed_RNA"/>
</dbReference>
<dbReference type="InterPro" id="IPR009057">
    <property type="entry name" value="Homeodomain-like_sf"/>
</dbReference>
<proteinExistence type="predicted"/>
<gene>
    <name evidence="4" type="ORF">CLEI1391_LOCUS10370</name>
</gene>
<evidence type="ECO:0000256" key="1">
    <source>
        <dbReference type="SAM" id="MobiDB-lite"/>
    </source>
</evidence>
<name>A0A7S0RNK2_9CHLO</name>
<dbReference type="Gene3D" id="1.10.10.60">
    <property type="entry name" value="Homeodomain-like"/>
    <property type="match status" value="2"/>
</dbReference>
<dbReference type="SMART" id="SM00717">
    <property type="entry name" value="SANT"/>
    <property type="match status" value="2"/>
</dbReference>
<feature type="domain" description="HTH myb-type" evidence="3">
    <location>
        <begin position="15"/>
        <end position="72"/>
    </location>
</feature>
<feature type="domain" description="Myb-like" evidence="2">
    <location>
        <begin position="73"/>
        <end position="123"/>
    </location>
</feature>
<accession>A0A7S0RNK2</accession>